<accession>A0A9D4HNT2</accession>
<feature type="region of interest" description="Disordered" evidence="1">
    <location>
        <begin position="41"/>
        <end position="61"/>
    </location>
</feature>
<dbReference type="EMBL" id="JAIWYP010000012">
    <property type="protein sequence ID" value="KAH3726054.1"/>
    <property type="molecule type" value="Genomic_DNA"/>
</dbReference>
<proteinExistence type="predicted"/>
<sequence length="130" mass="15401">MFEEVSYRMDKKVTSRVKLHTHTHSLEAIRTKIRQKIMTSRRNKRISRSAAARRNESMPRQSLKPQIQLLTKFGEDRIKFLGKTNRLTNLQTDRPTDKFLLKDDMLHIVTKCHQNCVINVASREVTRCFF</sequence>
<gene>
    <name evidence="2" type="ORF">DPMN_051909</name>
</gene>
<reference evidence="2" key="2">
    <citation type="submission" date="2020-11" db="EMBL/GenBank/DDBJ databases">
        <authorList>
            <person name="McCartney M.A."/>
            <person name="Auch B."/>
            <person name="Kono T."/>
            <person name="Mallez S."/>
            <person name="Becker A."/>
            <person name="Gohl D.M."/>
            <person name="Silverstein K.A.T."/>
            <person name="Koren S."/>
            <person name="Bechman K.B."/>
            <person name="Herman A."/>
            <person name="Abrahante J.E."/>
            <person name="Garbe J."/>
        </authorList>
    </citation>
    <scope>NUCLEOTIDE SEQUENCE</scope>
    <source>
        <strain evidence="2">Duluth1</strain>
        <tissue evidence="2">Whole animal</tissue>
    </source>
</reference>
<keyword evidence="3" id="KW-1185">Reference proteome</keyword>
<name>A0A9D4HNT2_DREPO</name>
<evidence type="ECO:0000313" key="2">
    <source>
        <dbReference type="EMBL" id="KAH3726054.1"/>
    </source>
</evidence>
<evidence type="ECO:0000313" key="3">
    <source>
        <dbReference type="Proteomes" id="UP000828390"/>
    </source>
</evidence>
<dbReference type="Proteomes" id="UP000828390">
    <property type="component" value="Unassembled WGS sequence"/>
</dbReference>
<organism evidence="2 3">
    <name type="scientific">Dreissena polymorpha</name>
    <name type="common">Zebra mussel</name>
    <name type="synonym">Mytilus polymorpha</name>
    <dbReference type="NCBI Taxonomy" id="45954"/>
    <lineage>
        <taxon>Eukaryota</taxon>
        <taxon>Metazoa</taxon>
        <taxon>Spiralia</taxon>
        <taxon>Lophotrochozoa</taxon>
        <taxon>Mollusca</taxon>
        <taxon>Bivalvia</taxon>
        <taxon>Autobranchia</taxon>
        <taxon>Heteroconchia</taxon>
        <taxon>Euheterodonta</taxon>
        <taxon>Imparidentia</taxon>
        <taxon>Neoheterodontei</taxon>
        <taxon>Myida</taxon>
        <taxon>Dreissenoidea</taxon>
        <taxon>Dreissenidae</taxon>
        <taxon>Dreissena</taxon>
    </lineage>
</organism>
<reference evidence="2" key="1">
    <citation type="journal article" date="2019" name="bioRxiv">
        <title>The Genome of the Zebra Mussel, Dreissena polymorpha: A Resource for Invasive Species Research.</title>
        <authorList>
            <person name="McCartney M.A."/>
            <person name="Auch B."/>
            <person name="Kono T."/>
            <person name="Mallez S."/>
            <person name="Zhang Y."/>
            <person name="Obille A."/>
            <person name="Becker A."/>
            <person name="Abrahante J.E."/>
            <person name="Garbe J."/>
            <person name="Badalamenti J.P."/>
            <person name="Herman A."/>
            <person name="Mangelson H."/>
            <person name="Liachko I."/>
            <person name="Sullivan S."/>
            <person name="Sone E.D."/>
            <person name="Koren S."/>
            <person name="Silverstein K.A.T."/>
            <person name="Beckman K.B."/>
            <person name="Gohl D.M."/>
        </authorList>
    </citation>
    <scope>NUCLEOTIDE SEQUENCE</scope>
    <source>
        <strain evidence="2">Duluth1</strain>
        <tissue evidence="2">Whole animal</tissue>
    </source>
</reference>
<evidence type="ECO:0000256" key="1">
    <source>
        <dbReference type="SAM" id="MobiDB-lite"/>
    </source>
</evidence>
<protein>
    <submittedName>
        <fullName evidence="2">Uncharacterized protein</fullName>
    </submittedName>
</protein>
<dbReference type="AlphaFoldDB" id="A0A9D4HNT2"/>
<comment type="caution">
    <text evidence="2">The sequence shown here is derived from an EMBL/GenBank/DDBJ whole genome shotgun (WGS) entry which is preliminary data.</text>
</comment>